<dbReference type="GO" id="GO:0005634">
    <property type="term" value="C:nucleus"/>
    <property type="evidence" value="ECO:0007669"/>
    <property type="project" value="TreeGrafter"/>
</dbReference>
<dbReference type="InterPro" id="IPR001878">
    <property type="entry name" value="Znf_CCHC"/>
</dbReference>
<dbReference type="SMART" id="SM00360">
    <property type="entry name" value="RRM"/>
    <property type="match status" value="1"/>
</dbReference>
<keyword evidence="1" id="KW-0862">Zinc</keyword>
<feature type="compositionally biased region" description="Basic and acidic residues" evidence="3">
    <location>
        <begin position="257"/>
        <end position="282"/>
    </location>
</feature>
<dbReference type="OrthoDB" id="439808at2759"/>
<dbReference type="Pfam" id="PF00076">
    <property type="entry name" value="RRM_1"/>
    <property type="match status" value="2"/>
</dbReference>
<feature type="region of interest" description="Disordered" evidence="3">
    <location>
        <begin position="219"/>
        <end position="241"/>
    </location>
</feature>
<evidence type="ECO:0000256" key="3">
    <source>
        <dbReference type="SAM" id="MobiDB-lite"/>
    </source>
</evidence>
<dbReference type="InterPro" id="IPR036875">
    <property type="entry name" value="Znf_CCHC_sf"/>
</dbReference>
<evidence type="ECO:0000259" key="5">
    <source>
        <dbReference type="PROSITE" id="PS50158"/>
    </source>
</evidence>
<feature type="domain" description="RRM" evidence="4">
    <location>
        <begin position="25"/>
        <end position="175"/>
    </location>
</feature>
<proteinExistence type="predicted"/>
<dbReference type="PROSITE" id="PS50102">
    <property type="entry name" value="RRM"/>
    <property type="match status" value="1"/>
</dbReference>
<dbReference type="GO" id="GO:0003729">
    <property type="term" value="F:mRNA binding"/>
    <property type="evidence" value="ECO:0007669"/>
    <property type="project" value="TreeGrafter"/>
</dbReference>
<dbReference type="PANTHER" id="PTHR48031">
    <property type="entry name" value="SRA STEM-LOOP-INTERACTING RNA-BINDING PROTEIN, MITOCHONDRIAL"/>
    <property type="match status" value="1"/>
</dbReference>
<dbReference type="InterPro" id="IPR000504">
    <property type="entry name" value="RRM_dom"/>
</dbReference>
<feature type="compositionally biased region" description="Basic and acidic residues" evidence="3">
    <location>
        <begin position="309"/>
        <end position="319"/>
    </location>
</feature>
<comment type="caution">
    <text evidence="6">The sequence shown here is derived from an EMBL/GenBank/DDBJ whole genome shotgun (WGS) entry which is preliminary data.</text>
</comment>
<dbReference type="Pfam" id="PF00098">
    <property type="entry name" value="zf-CCHC"/>
    <property type="match status" value="1"/>
</dbReference>
<dbReference type="PROSITE" id="PS50158">
    <property type="entry name" value="ZF_CCHC"/>
    <property type="match status" value="1"/>
</dbReference>
<organism evidence="6 7">
    <name type="scientific">Striga asiatica</name>
    <name type="common">Asiatic witchweed</name>
    <name type="synonym">Buchnera asiatica</name>
    <dbReference type="NCBI Taxonomy" id="4170"/>
    <lineage>
        <taxon>Eukaryota</taxon>
        <taxon>Viridiplantae</taxon>
        <taxon>Streptophyta</taxon>
        <taxon>Embryophyta</taxon>
        <taxon>Tracheophyta</taxon>
        <taxon>Spermatophyta</taxon>
        <taxon>Magnoliopsida</taxon>
        <taxon>eudicotyledons</taxon>
        <taxon>Gunneridae</taxon>
        <taxon>Pentapetalae</taxon>
        <taxon>asterids</taxon>
        <taxon>lamiids</taxon>
        <taxon>Lamiales</taxon>
        <taxon>Orobanchaceae</taxon>
        <taxon>Buchnereae</taxon>
        <taxon>Striga</taxon>
    </lineage>
</organism>
<feature type="domain" description="CCHC-type" evidence="5">
    <location>
        <begin position="206"/>
        <end position="221"/>
    </location>
</feature>
<dbReference type="EMBL" id="BKCP01008404">
    <property type="protein sequence ID" value="GER48959.1"/>
    <property type="molecule type" value="Genomic_DNA"/>
</dbReference>
<feature type="region of interest" description="Disordered" evidence="3">
    <location>
        <begin position="173"/>
        <end position="202"/>
    </location>
</feature>
<reference evidence="7" key="1">
    <citation type="journal article" date="2019" name="Curr. Biol.">
        <title>Genome Sequence of Striga asiatica Provides Insight into the Evolution of Plant Parasitism.</title>
        <authorList>
            <person name="Yoshida S."/>
            <person name="Kim S."/>
            <person name="Wafula E.K."/>
            <person name="Tanskanen J."/>
            <person name="Kim Y.M."/>
            <person name="Honaas L."/>
            <person name="Yang Z."/>
            <person name="Spallek T."/>
            <person name="Conn C.E."/>
            <person name="Ichihashi Y."/>
            <person name="Cheong K."/>
            <person name="Cui S."/>
            <person name="Der J.P."/>
            <person name="Gundlach H."/>
            <person name="Jiao Y."/>
            <person name="Hori C."/>
            <person name="Ishida J.K."/>
            <person name="Kasahara H."/>
            <person name="Kiba T."/>
            <person name="Kim M.S."/>
            <person name="Koo N."/>
            <person name="Laohavisit A."/>
            <person name="Lee Y.H."/>
            <person name="Lumba S."/>
            <person name="McCourt P."/>
            <person name="Mortimer J.C."/>
            <person name="Mutuku J.M."/>
            <person name="Nomura T."/>
            <person name="Sasaki-Sekimoto Y."/>
            <person name="Seto Y."/>
            <person name="Wang Y."/>
            <person name="Wakatake T."/>
            <person name="Sakakibara H."/>
            <person name="Demura T."/>
            <person name="Yamaguchi S."/>
            <person name="Yoneyama K."/>
            <person name="Manabe R.I."/>
            <person name="Nelson D.C."/>
            <person name="Schulman A.H."/>
            <person name="Timko M.P."/>
            <person name="dePamphilis C.W."/>
            <person name="Choi D."/>
            <person name="Shirasu K."/>
        </authorList>
    </citation>
    <scope>NUCLEOTIDE SEQUENCE [LARGE SCALE GENOMIC DNA]</scope>
    <source>
        <strain evidence="7">cv. UVA1</strain>
    </source>
</reference>
<keyword evidence="7" id="KW-1185">Reference proteome</keyword>
<dbReference type="GO" id="GO:0008270">
    <property type="term" value="F:zinc ion binding"/>
    <property type="evidence" value="ECO:0007669"/>
    <property type="project" value="UniProtKB-KW"/>
</dbReference>
<dbReference type="SUPFAM" id="SSF57756">
    <property type="entry name" value="Retrovirus zinc finger-like domains"/>
    <property type="match status" value="1"/>
</dbReference>
<protein>
    <submittedName>
        <fullName evidence="6">Glycine-rich RNA-binding family protein</fullName>
    </submittedName>
</protein>
<dbReference type="PANTHER" id="PTHR48031:SF2">
    <property type="entry name" value="RNA-BINDING PROTEIN 4"/>
    <property type="match status" value="1"/>
</dbReference>
<dbReference type="AlphaFoldDB" id="A0A5A7QV55"/>
<dbReference type="SMART" id="SM00343">
    <property type="entry name" value="ZnF_C2HC"/>
    <property type="match status" value="1"/>
</dbReference>
<keyword evidence="1" id="KW-0479">Metal-binding</keyword>
<keyword evidence="1" id="KW-0863">Zinc-finger</keyword>
<evidence type="ECO:0000256" key="1">
    <source>
        <dbReference type="PROSITE-ProRule" id="PRU00047"/>
    </source>
</evidence>
<gene>
    <name evidence="6" type="ORF">STAS_26172</name>
</gene>
<evidence type="ECO:0000259" key="4">
    <source>
        <dbReference type="PROSITE" id="PS50102"/>
    </source>
</evidence>
<accession>A0A5A7QV55</accession>
<name>A0A5A7QV55_STRAF</name>
<dbReference type="Proteomes" id="UP000325081">
    <property type="component" value="Unassembled WGS sequence"/>
</dbReference>
<feature type="compositionally biased region" description="Basic and acidic residues" evidence="3">
    <location>
        <begin position="336"/>
        <end position="352"/>
    </location>
</feature>
<dbReference type="InterPro" id="IPR012677">
    <property type="entry name" value="Nucleotide-bd_a/b_plait_sf"/>
</dbReference>
<dbReference type="SUPFAM" id="SSF54928">
    <property type="entry name" value="RNA-binding domain, RBD"/>
    <property type="match status" value="2"/>
</dbReference>
<feature type="region of interest" description="Disordered" evidence="3">
    <location>
        <begin position="257"/>
        <end position="364"/>
    </location>
</feature>
<sequence length="364" mass="41257">MCIASKLGFSFREEVRQMADKEQENRLFIGGLSWDVTERQLDNAFSRFGKIVDCQVLKPVIFLKFLSIYGAFDSCIHGVQFDWNSGSTGILELLMLLCFLRFHSADLSESVIHDVFSSSSGDFPNLLVVLERGTGRPRGFGFITFADRRSMDEAIREMHGRELGDRAISVNKAKPKMSGEDPPSHHGYGGYSSGGRRDRSAGPDDCFKCGRPGHWARDCPSAGGARIARPISPPRSSYGDRYADYRDRYAVDDRYDKSRIGGDRDRYDSRDDRYGSRDRFINDRYAPAGDRYPVDRYGAPERYPQNGYGKDRAYDRDGPPRGFCDRYGAAGPTRYEAGRSYRERPGPYDRPSRRGARPPSLDRF</sequence>
<dbReference type="Gene3D" id="4.10.60.10">
    <property type="entry name" value="Zinc finger, CCHC-type"/>
    <property type="match status" value="1"/>
</dbReference>
<keyword evidence="2" id="KW-0694">RNA-binding</keyword>
<evidence type="ECO:0000313" key="6">
    <source>
        <dbReference type="EMBL" id="GER48959.1"/>
    </source>
</evidence>
<evidence type="ECO:0000256" key="2">
    <source>
        <dbReference type="PROSITE-ProRule" id="PRU00176"/>
    </source>
</evidence>
<evidence type="ECO:0000313" key="7">
    <source>
        <dbReference type="Proteomes" id="UP000325081"/>
    </source>
</evidence>
<dbReference type="InterPro" id="IPR035979">
    <property type="entry name" value="RBD_domain_sf"/>
</dbReference>
<dbReference type="Gene3D" id="3.30.70.330">
    <property type="match status" value="2"/>
</dbReference>